<gene>
    <name evidence="10" type="ORF">M1B34_02265</name>
    <name evidence="11" type="ORF">M1B35_06340</name>
</gene>
<organism evidence="10 12">
    <name type="scientific">Pseudomonas morbosilactucae</name>
    <dbReference type="NCBI Taxonomy" id="2938197"/>
    <lineage>
        <taxon>Bacteria</taxon>
        <taxon>Pseudomonadati</taxon>
        <taxon>Pseudomonadota</taxon>
        <taxon>Gammaproteobacteria</taxon>
        <taxon>Pseudomonadales</taxon>
        <taxon>Pseudomonadaceae</taxon>
        <taxon>Pseudomonas</taxon>
    </lineage>
</organism>
<dbReference type="PANTHER" id="PTHR33908">
    <property type="entry name" value="MANNOSYLTRANSFERASE YKCB-RELATED"/>
    <property type="match status" value="1"/>
</dbReference>
<evidence type="ECO:0000313" key="12">
    <source>
        <dbReference type="Proteomes" id="UP001155059"/>
    </source>
</evidence>
<evidence type="ECO:0000313" key="10">
    <source>
        <dbReference type="EMBL" id="MCK9796598.1"/>
    </source>
</evidence>
<dbReference type="InterPro" id="IPR050297">
    <property type="entry name" value="LipidA_mod_glycosyltrf_83"/>
</dbReference>
<evidence type="ECO:0000313" key="11">
    <source>
        <dbReference type="EMBL" id="MCK9813771.1"/>
    </source>
</evidence>
<feature type="transmembrane region" description="Helical" evidence="8">
    <location>
        <begin position="298"/>
        <end position="315"/>
    </location>
</feature>
<feature type="transmembrane region" description="Helical" evidence="8">
    <location>
        <begin position="117"/>
        <end position="133"/>
    </location>
</feature>
<protein>
    <submittedName>
        <fullName evidence="10">Phospholipid carrier-dependent glycosyltransferase</fullName>
    </submittedName>
</protein>
<dbReference type="GO" id="GO:0006493">
    <property type="term" value="P:protein O-linked glycosylation"/>
    <property type="evidence" value="ECO:0007669"/>
    <property type="project" value="InterPro"/>
</dbReference>
<proteinExistence type="predicted"/>
<keyword evidence="4" id="KW-0808">Transferase</keyword>
<feature type="transmembrane region" description="Helical" evidence="8">
    <location>
        <begin position="140"/>
        <end position="157"/>
    </location>
</feature>
<dbReference type="EMBL" id="JALQCX010000010">
    <property type="protein sequence ID" value="MCK9813771.1"/>
    <property type="molecule type" value="Genomic_DNA"/>
</dbReference>
<feature type="transmembrane region" description="Helical" evidence="8">
    <location>
        <begin position="259"/>
        <end position="286"/>
    </location>
</feature>
<evidence type="ECO:0000256" key="1">
    <source>
        <dbReference type="ARBA" id="ARBA00004651"/>
    </source>
</evidence>
<dbReference type="Pfam" id="PF02366">
    <property type="entry name" value="PMT"/>
    <property type="match status" value="1"/>
</dbReference>
<dbReference type="Proteomes" id="UP001155163">
    <property type="component" value="Unassembled WGS sequence"/>
</dbReference>
<comment type="caution">
    <text evidence="10">The sequence shown here is derived from an EMBL/GenBank/DDBJ whole genome shotgun (WGS) entry which is preliminary data.</text>
</comment>
<feature type="transmembrane region" description="Helical" evidence="8">
    <location>
        <begin position="92"/>
        <end position="111"/>
    </location>
</feature>
<dbReference type="PANTHER" id="PTHR33908:SF3">
    <property type="entry name" value="UNDECAPRENYL PHOSPHATE-ALPHA-4-AMINO-4-DEOXY-L-ARABINOSE ARABINOSYL TRANSFERASE"/>
    <property type="match status" value="1"/>
</dbReference>
<reference evidence="12 13" key="2">
    <citation type="journal article" date="2023" name="Plant Pathol.">
        <title>Dismantling and reorganizing Pseudomonas marginalis sensu#lato.</title>
        <authorList>
            <person name="Sawada H."/>
            <person name="Fujikawa T."/>
            <person name="Satou M."/>
        </authorList>
    </citation>
    <scope>NUCLEOTIDE SEQUENCE [LARGE SCALE GENOMIC DNA]</scope>
    <source>
        <strain evidence="10 12">MAFF 302030</strain>
        <strain evidence="11 13">MAFF 302046</strain>
    </source>
</reference>
<dbReference type="RefSeq" id="WP_123332967.1">
    <property type="nucleotide sequence ID" value="NZ_JALQCW010000004.1"/>
</dbReference>
<evidence type="ECO:0000256" key="6">
    <source>
        <dbReference type="ARBA" id="ARBA00022989"/>
    </source>
</evidence>
<dbReference type="GO" id="GO:0009103">
    <property type="term" value="P:lipopolysaccharide biosynthetic process"/>
    <property type="evidence" value="ECO:0007669"/>
    <property type="project" value="UniProtKB-ARBA"/>
</dbReference>
<reference evidence="12 13" key="1">
    <citation type="journal article" date="2022" name="Int. J. Syst. Evol. Microbiol.">
        <title>Pseudomonas aegrilactucae sp. nov. and Pseudomonas morbosilactucae sp. nov., pathogens causing bacterial rot of lettuce in Japan.</title>
        <authorList>
            <person name="Sawada H."/>
            <person name="Fujikawa T."/>
            <person name="Satou M."/>
        </authorList>
    </citation>
    <scope>NUCLEOTIDE SEQUENCE [LARGE SCALE GENOMIC DNA]</scope>
    <source>
        <strain evidence="10 12">MAFF 302030</strain>
        <strain evidence="11 13">MAFF 302046</strain>
    </source>
</reference>
<evidence type="ECO:0000256" key="8">
    <source>
        <dbReference type="SAM" id="Phobius"/>
    </source>
</evidence>
<keyword evidence="6 8" id="KW-1133">Transmembrane helix</keyword>
<dbReference type="GO" id="GO:0005886">
    <property type="term" value="C:plasma membrane"/>
    <property type="evidence" value="ECO:0007669"/>
    <property type="project" value="UniProtKB-SubCell"/>
</dbReference>
<evidence type="ECO:0000256" key="4">
    <source>
        <dbReference type="ARBA" id="ARBA00022679"/>
    </source>
</evidence>
<feature type="transmembrane region" description="Helical" evidence="8">
    <location>
        <begin position="321"/>
        <end position="340"/>
    </location>
</feature>
<keyword evidence="7 8" id="KW-0472">Membrane</keyword>
<accession>A0A9X2C4U9</accession>
<keyword evidence="3" id="KW-0328">Glycosyltransferase</keyword>
<dbReference type="GO" id="GO:0016763">
    <property type="term" value="F:pentosyltransferase activity"/>
    <property type="evidence" value="ECO:0007669"/>
    <property type="project" value="TreeGrafter"/>
</dbReference>
<dbReference type="Proteomes" id="UP001155059">
    <property type="component" value="Unassembled WGS sequence"/>
</dbReference>
<feature type="transmembrane region" description="Helical" evidence="8">
    <location>
        <begin position="379"/>
        <end position="401"/>
    </location>
</feature>
<keyword evidence="5 8" id="KW-0812">Transmembrane</keyword>
<evidence type="ECO:0000256" key="7">
    <source>
        <dbReference type="ARBA" id="ARBA00023136"/>
    </source>
</evidence>
<feature type="transmembrane region" description="Helical" evidence="8">
    <location>
        <begin position="169"/>
        <end position="200"/>
    </location>
</feature>
<feature type="transmembrane region" description="Helical" evidence="8">
    <location>
        <begin position="207"/>
        <end position="229"/>
    </location>
</feature>
<feature type="transmembrane region" description="Helical" evidence="8">
    <location>
        <begin position="352"/>
        <end position="373"/>
    </location>
</feature>
<dbReference type="GO" id="GO:0000030">
    <property type="term" value="F:mannosyltransferase activity"/>
    <property type="evidence" value="ECO:0007669"/>
    <property type="project" value="InterPro"/>
</dbReference>
<evidence type="ECO:0000259" key="9">
    <source>
        <dbReference type="Pfam" id="PF02366"/>
    </source>
</evidence>
<evidence type="ECO:0000256" key="3">
    <source>
        <dbReference type="ARBA" id="ARBA00022676"/>
    </source>
</evidence>
<sequence>MDIDPIAPSKRLYWQALGLGLLALLLFSAGVYQQPVIGFDSRFVLFAKEMLRHGPGFFPTTYGEPYADYSAASTWLVYLLSLPLGQVTTLSAWLPSALSAALIVSLMYRLVAPYSRPWALLSVALLLLSNTFISETRAVSLDQMLAAVALAVFYLGYAHEHFAAPRRTWLILLLLALGFAIRGPIGLVIPTGMLCSYYLLNGQWRRLLGFGCSALLLLMAGVALLLWLAQLSGGPGFVQDVIRMQFMGRMDGSEGSSGLFFYFTSSLGNYALAYPLSLLTWVGVLLAGRGDQGPAFRLLRLCTAAGLVVMIGLSIPQAKKARYLLPMLPMAAIIAAYPFQAQRGSLFTALRVLMQGLWLLLPGALLVALVLLQRRFPQQGVALPTVLAILGGLQLLALCLLRARWRAVGLAYSAVLAVWTCYIGVFEPVQRQLYDTQAFSHAVLQRIQTDPAPLVLYGMGKDAKAIKFMVNLDQDLQPRFSEQLPSLLASPEPAWLMLDQSAVRGTPLEHVTPALSGRFDNNDYLLLRLPASVPGAD</sequence>
<name>A0A9X2C4U9_9PSED</name>
<evidence type="ECO:0000256" key="2">
    <source>
        <dbReference type="ARBA" id="ARBA00022475"/>
    </source>
</evidence>
<dbReference type="EMBL" id="JALQCW010000004">
    <property type="protein sequence ID" value="MCK9796598.1"/>
    <property type="molecule type" value="Genomic_DNA"/>
</dbReference>
<evidence type="ECO:0000313" key="13">
    <source>
        <dbReference type="Proteomes" id="UP001155163"/>
    </source>
</evidence>
<comment type="subcellular location">
    <subcellularLocation>
        <location evidence="1">Cell membrane</location>
        <topology evidence="1">Multi-pass membrane protein</topology>
    </subcellularLocation>
</comment>
<feature type="domain" description="ArnT-like N-terminal" evidence="9">
    <location>
        <begin position="39"/>
        <end position="211"/>
    </location>
</feature>
<evidence type="ECO:0000256" key="5">
    <source>
        <dbReference type="ARBA" id="ARBA00022692"/>
    </source>
</evidence>
<keyword evidence="2" id="KW-1003">Cell membrane</keyword>
<feature type="transmembrane region" description="Helical" evidence="8">
    <location>
        <begin position="12"/>
        <end position="32"/>
    </location>
</feature>
<keyword evidence="13" id="KW-1185">Reference proteome</keyword>
<dbReference type="GO" id="GO:0010041">
    <property type="term" value="P:response to iron(III) ion"/>
    <property type="evidence" value="ECO:0007669"/>
    <property type="project" value="TreeGrafter"/>
</dbReference>
<feature type="transmembrane region" description="Helical" evidence="8">
    <location>
        <begin position="408"/>
        <end position="426"/>
    </location>
</feature>
<dbReference type="InterPro" id="IPR003342">
    <property type="entry name" value="ArnT-like_N"/>
</dbReference>
<dbReference type="AlphaFoldDB" id="A0A9X2C4U9"/>